<reference evidence="14 15" key="1">
    <citation type="submission" date="2016-03" db="EMBL/GenBank/DDBJ databases">
        <title>Genome sequence of Nesiotobacter sp. nov., a moderately halophilic alphaproteobacterium isolated from the Yellow Sea, China.</title>
        <authorList>
            <person name="Zhang G."/>
            <person name="Zhang R."/>
        </authorList>
    </citation>
    <scope>NUCLEOTIDE SEQUENCE [LARGE SCALE GENOMIC DNA]</scope>
    <source>
        <strain evidence="14 15">WB1-6</strain>
    </source>
</reference>
<dbReference type="STRING" id="197461.A3843_15910"/>
<keyword evidence="5" id="KW-0808">Transferase</keyword>
<evidence type="ECO:0000256" key="10">
    <source>
        <dbReference type="ARBA" id="ARBA00023136"/>
    </source>
</evidence>
<dbReference type="InterPro" id="IPR005467">
    <property type="entry name" value="His_kinase_dom"/>
</dbReference>
<dbReference type="InterPro" id="IPR036097">
    <property type="entry name" value="HisK_dim/P_sf"/>
</dbReference>
<keyword evidence="7 14" id="KW-0418">Kinase</keyword>
<dbReference type="Gene3D" id="1.10.287.130">
    <property type="match status" value="1"/>
</dbReference>
<evidence type="ECO:0000259" key="12">
    <source>
        <dbReference type="PROSITE" id="PS50109"/>
    </source>
</evidence>
<feature type="transmembrane region" description="Helical" evidence="11">
    <location>
        <begin position="7"/>
        <end position="30"/>
    </location>
</feature>
<comment type="catalytic activity">
    <reaction evidence="1">
        <text>ATP + protein L-histidine = ADP + protein N-phospho-L-histidine.</text>
        <dbReference type="EC" id="2.7.13.3"/>
    </reaction>
</comment>
<evidence type="ECO:0000256" key="3">
    <source>
        <dbReference type="ARBA" id="ARBA00012438"/>
    </source>
</evidence>
<feature type="domain" description="Histidine kinase" evidence="12">
    <location>
        <begin position="243"/>
        <end position="449"/>
    </location>
</feature>
<dbReference type="PROSITE" id="PS50885">
    <property type="entry name" value="HAMP"/>
    <property type="match status" value="1"/>
</dbReference>
<dbReference type="PRINTS" id="PR00344">
    <property type="entry name" value="BCTRLSENSOR"/>
</dbReference>
<dbReference type="InterPro" id="IPR003660">
    <property type="entry name" value="HAMP_dom"/>
</dbReference>
<feature type="domain" description="HAMP" evidence="13">
    <location>
        <begin position="184"/>
        <end position="235"/>
    </location>
</feature>
<dbReference type="SUPFAM" id="SSF55874">
    <property type="entry name" value="ATPase domain of HSP90 chaperone/DNA topoisomerase II/histidine kinase"/>
    <property type="match status" value="1"/>
</dbReference>
<dbReference type="EMBL" id="LVVZ01000022">
    <property type="protein sequence ID" value="OKL43190.1"/>
    <property type="molecule type" value="Genomic_DNA"/>
</dbReference>
<evidence type="ECO:0000259" key="13">
    <source>
        <dbReference type="PROSITE" id="PS50885"/>
    </source>
</evidence>
<dbReference type="Proteomes" id="UP000185783">
    <property type="component" value="Unassembled WGS sequence"/>
</dbReference>
<protein>
    <recommendedName>
        <fullName evidence="3">histidine kinase</fullName>
        <ecNumber evidence="3">2.7.13.3</ecNumber>
    </recommendedName>
</protein>
<keyword evidence="10 11" id="KW-0472">Membrane</keyword>
<gene>
    <name evidence="14" type="ORF">A3843_15910</name>
</gene>
<dbReference type="Pfam" id="PF02518">
    <property type="entry name" value="HATPase_c"/>
    <property type="match status" value="1"/>
</dbReference>
<accession>A0A1U7JEL1</accession>
<dbReference type="InterPro" id="IPR050428">
    <property type="entry name" value="TCS_sensor_his_kinase"/>
</dbReference>
<evidence type="ECO:0000256" key="11">
    <source>
        <dbReference type="SAM" id="Phobius"/>
    </source>
</evidence>
<evidence type="ECO:0000256" key="8">
    <source>
        <dbReference type="ARBA" id="ARBA00022989"/>
    </source>
</evidence>
<dbReference type="SMART" id="SM00387">
    <property type="entry name" value="HATPase_c"/>
    <property type="match status" value="1"/>
</dbReference>
<evidence type="ECO:0000256" key="9">
    <source>
        <dbReference type="ARBA" id="ARBA00023012"/>
    </source>
</evidence>
<dbReference type="RefSeq" id="WP_036490083.1">
    <property type="nucleotide sequence ID" value="NZ_LVVZ01000022.1"/>
</dbReference>
<dbReference type="GO" id="GO:0005886">
    <property type="term" value="C:plasma membrane"/>
    <property type="evidence" value="ECO:0007669"/>
    <property type="project" value="TreeGrafter"/>
</dbReference>
<keyword evidence="9" id="KW-0902">Two-component regulatory system</keyword>
<dbReference type="GO" id="GO:0000155">
    <property type="term" value="F:phosphorelay sensor kinase activity"/>
    <property type="evidence" value="ECO:0007669"/>
    <property type="project" value="InterPro"/>
</dbReference>
<keyword evidence="8 11" id="KW-1133">Transmembrane helix</keyword>
<dbReference type="PANTHER" id="PTHR45436">
    <property type="entry name" value="SENSOR HISTIDINE KINASE YKOH"/>
    <property type="match status" value="1"/>
</dbReference>
<keyword evidence="15" id="KW-1185">Reference proteome</keyword>
<dbReference type="Gene3D" id="3.30.565.10">
    <property type="entry name" value="Histidine kinase-like ATPase, C-terminal domain"/>
    <property type="match status" value="1"/>
</dbReference>
<comment type="subcellular location">
    <subcellularLocation>
        <location evidence="2">Membrane</location>
    </subcellularLocation>
</comment>
<dbReference type="InterPro" id="IPR036890">
    <property type="entry name" value="HATPase_C_sf"/>
</dbReference>
<dbReference type="InterPro" id="IPR004358">
    <property type="entry name" value="Sig_transdc_His_kin-like_C"/>
</dbReference>
<evidence type="ECO:0000256" key="1">
    <source>
        <dbReference type="ARBA" id="ARBA00000085"/>
    </source>
</evidence>
<proteinExistence type="predicted"/>
<evidence type="ECO:0000313" key="14">
    <source>
        <dbReference type="EMBL" id="OKL43190.1"/>
    </source>
</evidence>
<dbReference type="PANTHER" id="PTHR45436:SF5">
    <property type="entry name" value="SENSOR HISTIDINE KINASE TRCS"/>
    <property type="match status" value="1"/>
</dbReference>
<dbReference type="PROSITE" id="PS50109">
    <property type="entry name" value="HIS_KIN"/>
    <property type="match status" value="1"/>
</dbReference>
<evidence type="ECO:0000256" key="7">
    <source>
        <dbReference type="ARBA" id="ARBA00022777"/>
    </source>
</evidence>
<dbReference type="InterPro" id="IPR003594">
    <property type="entry name" value="HATPase_dom"/>
</dbReference>
<evidence type="ECO:0000313" key="15">
    <source>
        <dbReference type="Proteomes" id="UP000185783"/>
    </source>
</evidence>
<dbReference type="AlphaFoldDB" id="A0A1U7JEL1"/>
<evidence type="ECO:0000256" key="2">
    <source>
        <dbReference type="ARBA" id="ARBA00004370"/>
    </source>
</evidence>
<keyword evidence="4" id="KW-0597">Phosphoprotein</keyword>
<evidence type="ECO:0000256" key="4">
    <source>
        <dbReference type="ARBA" id="ARBA00022553"/>
    </source>
</evidence>
<comment type="caution">
    <text evidence="14">The sequence shown here is derived from an EMBL/GenBank/DDBJ whole genome shotgun (WGS) entry which is preliminary data.</text>
</comment>
<name>A0A1U7JEL1_9HYPH</name>
<sequence length="450" mass="49460">MALSLRLVLVAGLWSLVTFIIAGGVLVTLFQQSNIQALDERLDVHMTTLIGAIARDMPGKPERPSNLGEARFDLPLSGWYWTVRNADDPRDVVFDSLSLFGDRLDLIDTSREMPKRFYTTGPAGMELRVMWDTIGFSDGTTYLIAVAGSTSEVDERTTSFAWLAALTLGILGAGLIAAIILQVRYGLLPVTHLQKSLAAVRRGDAEVIDEDLPRELKPLAEELNALVKSNQEIVERSRTHVGNLAHGLKTPLSVILNEARAEDTRFARKVEEQAGLMQGQISHYLERARMAAQRRVIGVSCEVAPVLTRLTRVMEKIYREKNITITTDLPATLRFRGEQPDLEEVAGNLIDNACKWCDRNVAVRCEFVEMEGSSRDTIHLIVEDDGPGLTKTERQSALSRGRRLDESVPGSGLGLSIIVDLVGVYGGSFELEESELGGLKALVVLPGLKS</sequence>
<organism evidence="14 15">
    <name type="scientific">Pseudovibrio exalbescens</name>
    <dbReference type="NCBI Taxonomy" id="197461"/>
    <lineage>
        <taxon>Bacteria</taxon>
        <taxon>Pseudomonadati</taxon>
        <taxon>Pseudomonadota</taxon>
        <taxon>Alphaproteobacteria</taxon>
        <taxon>Hyphomicrobiales</taxon>
        <taxon>Stappiaceae</taxon>
        <taxon>Pseudovibrio</taxon>
    </lineage>
</organism>
<evidence type="ECO:0000256" key="6">
    <source>
        <dbReference type="ARBA" id="ARBA00022692"/>
    </source>
</evidence>
<keyword evidence="6 11" id="KW-0812">Transmembrane</keyword>
<dbReference type="EC" id="2.7.13.3" evidence="3"/>
<dbReference type="SUPFAM" id="SSF47384">
    <property type="entry name" value="Homodimeric domain of signal transducing histidine kinase"/>
    <property type="match status" value="1"/>
</dbReference>
<feature type="transmembrane region" description="Helical" evidence="11">
    <location>
        <begin position="160"/>
        <end position="181"/>
    </location>
</feature>
<evidence type="ECO:0000256" key="5">
    <source>
        <dbReference type="ARBA" id="ARBA00022679"/>
    </source>
</evidence>